<name>A0ABD1IWY1_9TELE</name>
<feature type="transmembrane region" description="Helical" evidence="2">
    <location>
        <begin position="7"/>
        <end position="26"/>
    </location>
</feature>
<gene>
    <name evidence="4" type="ORF">ACEWY4_025143</name>
</gene>
<feature type="domain" description="Glycolipid transfer protein" evidence="3">
    <location>
        <begin position="96"/>
        <end position="263"/>
    </location>
</feature>
<dbReference type="SUPFAM" id="SSF110004">
    <property type="entry name" value="Glycolipid transfer protein, GLTP"/>
    <property type="match status" value="1"/>
</dbReference>
<reference evidence="4 5" key="1">
    <citation type="submission" date="2024-09" db="EMBL/GenBank/DDBJ databases">
        <title>A chromosome-level genome assembly of Gray's grenadier anchovy, Coilia grayii.</title>
        <authorList>
            <person name="Fu Z."/>
        </authorList>
    </citation>
    <scope>NUCLEOTIDE SEQUENCE [LARGE SCALE GENOMIC DNA]</scope>
    <source>
        <strain evidence="4">G4</strain>
        <tissue evidence="4">Muscle</tissue>
    </source>
</reference>
<keyword evidence="2" id="KW-0472">Membrane</keyword>
<evidence type="ECO:0000256" key="1">
    <source>
        <dbReference type="ARBA" id="ARBA00007148"/>
    </source>
</evidence>
<dbReference type="FunFam" id="1.10.3520.10:FF:000002">
    <property type="entry name" value="Ceramide-1-phosphate transfer protein"/>
    <property type="match status" value="1"/>
</dbReference>
<protein>
    <recommendedName>
        <fullName evidence="3">Glycolipid transfer protein domain-containing protein</fullName>
    </recommendedName>
</protein>
<organism evidence="4 5">
    <name type="scientific">Coilia grayii</name>
    <name type="common">Gray's grenadier anchovy</name>
    <dbReference type="NCBI Taxonomy" id="363190"/>
    <lineage>
        <taxon>Eukaryota</taxon>
        <taxon>Metazoa</taxon>
        <taxon>Chordata</taxon>
        <taxon>Craniata</taxon>
        <taxon>Vertebrata</taxon>
        <taxon>Euteleostomi</taxon>
        <taxon>Actinopterygii</taxon>
        <taxon>Neopterygii</taxon>
        <taxon>Teleostei</taxon>
        <taxon>Clupei</taxon>
        <taxon>Clupeiformes</taxon>
        <taxon>Clupeoidei</taxon>
        <taxon>Engraulidae</taxon>
        <taxon>Coilinae</taxon>
        <taxon>Coilia</taxon>
    </lineage>
</organism>
<accession>A0ABD1IWY1</accession>
<dbReference type="GO" id="GO:0032691">
    <property type="term" value="P:negative regulation of interleukin-1 beta production"/>
    <property type="evidence" value="ECO:0007669"/>
    <property type="project" value="UniProtKB-ARBA"/>
</dbReference>
<dbReference type="InterPro" id="IPR014830">
    <property type="entry name" value="Glycolipid_transfer_prot_dom"/>
</dbReference>
<dbReference type="Gene3D" id="1.10.3520.10">
    <property type="entry name" value="Glycolipid transfer protein"/>
    <property type="match status" value="1"/>
</dbReference>
<dbReference type="EMBL" id="JBHFQA010000022">
    <property type="protein sequence ID" value="KAL2079399.1"/>
    <property type="molecule type" value="Genomic_DNA"/>
</dbReference>
<evidence type="ECO:0000259" key="3">
    <source>
        <dbReference type="Pfam" id="PF08718"/>
    </source>
</evidence>
<keyword evidence="5" id="KW-1185">Reference proteome</keyword>
<evidence type="ECO:0000313" key="4">
    <source>
        <dbReference type="EMBL" id="KAL2079399.1"/>
    </source>
</evidence>
<comment type="similarity">
    <text evidence="1">Belongs to the GLTP family.</text>
</comment>
<evidence type="ECO:0000313" key="5">
    <source>
        <dbReference type="Proteomes" id="UP001591681"/>
    </source>
</evidence>
<dbReference type="PANTHER" id="PTHR10219:SF19">
    <property type="entry name" value="GLYCOLIPID TRANSFER PROTEIN DOMAIN-CONTAINING PROTEIN 2"/>
    <property type="match status" value="1"/>
</dbReference>
<dbReference type="AlphaFoldDB" id="A0ABD1IWY1"/>
<dbReference type="InterPro" id="IPR036497">
    <property type="entry name" value="GLTP_sf"/>
</dbReference>
<evidence type="ECO:0000256" key="2">
    <source>
        <dbReference type="SAM" id="Phobius"/>
    </source>
</evidence>
<proteinExistence type="inferred from homology"/>
<dbReference type="Proteomes" id="UP001591681">
    <property type="component" value="Unassembled WGS sequence"/>
</dbReference>
<dbReference type="PANTHER" id="PTHR10219">
    <property type="entry name" value="GLYCOLIPID TRANSFER PROTEIN-RELATED"/>
    <property type="match status" value="1"/>
</dbReference>
<sequence length="301" mass="33378">MRPLLRVYLLPAAMLALLLFVSSYWLPQGSPQGCDSLWRPCLSVYQPTSKPEPHGGINGVHGDDITIMEECPGQDFQVSRLFLHLTSALGPGSDVLLDEYLSSWEELIKFMNSLGPLVSFFSHKVQEKITLLRELSSSSSHDSVTSQHAAGGGRRPLAPEAYRSILSLLDAELRAGVVNFQHHTPSGSRTLLRLHRSLLWLRLLLEKLCEGPDARGQLRPPGELCREAYREALAPHHPWLLRQAAEVAFGAMPARGVFLELVCVSSQEEATPVMRTLIAAINEVHRRTQGALEDRGMLELP</sequence>
<keyword evidence="2" id="KW-0812">Transmembrane</keyword>
<comment type="caution">
    <text evidence="4">The sequence shown here is derived from an EMBL/GenBank/DDBJ whole genome shotgun (WGS) entry which is preliminary data.</text>
</comment>
<dbReference type="Pfam" id="PF08718">
    <property type="entry name" value="GLTP"/>
    <property type="match status" value="1"/>
</dbReference>
<keyword evidence="2" id="KW-1133">Transmembrane helix</keyword>